<dbReference type="GO" id="GO:0031491">
    <property type="term" value="F:nucleosome binding"/>
    <property type="evidence" value="ECO:0007669"/>
    <property type="project" value="TreeGrafter"/>
</dbReference>
<proteinExistence type="predicted"/>
<dbReference type="AlphaFoldDB" id="A0A9J6CYF7"/>
<feature type="region of interest" description="Disordered" evidence="3">
    <location>
        <begin position="116"/>
        <end position="150"/>
    </location>
</feature>
<dbReference type="GO" id="GO:0005634">
    <property type="term" value="C:nucleus"/>
    <property type="evidence" value="ECO:0007669"/>
    <property type="project" value="UniProtKB-SubCell"/>
</dbReference>
<accession>A0A9J6CYF7</accession>
<dbReference type="GO" id="GO:0006325">
    <property type="term" value="P:chromatin organization"/>
    <property type="evidence" value="ECO:0007669"/>
    <property type="project" value="InterPro"/>
</dbReference>
<reference evidence="4" key="1">
    <citation type="journal article" date="2020" name="Cell">
        <title>Large-Scale Comparative Analyses of Tick Genomes Elucidate Their Genetic Diversity and Vector Capacities.</title>
        <authorList>
            <consortium name="Tick Genome and Microbiome Consortium (TIGMIC)"/>
            <person name="Jia N."/>
            <person name="Wang J."/>
            <person name="Shi W."/>
            <person name="Du L."/>
            <person name="Sun Y."/>
            <person name="Zhan W."/>
            <person name="Jiang J.F."/>
            <person name="Wang Q."/>
            <person name="Zhang B."/>
            <person name="Ji P."/>
            <person name="Bell-Sakyi L."/>
            <person name="Cui X.M."/>
            <person name="Yuan T.T."/>
            <person name="Jiang B.G."/>
            <person name="Yang W.F."/>
            <person name="Lam T.T."/>
            <person name="Chang Q.C."/>
            <person name="Ding S.J."/>
            <person name="Wang X.J."/>
            <person name="Zhu J.G."/>
            <person name="Ruan X.D."/>
            <person name="Zhao L."/>
            <person name="Wei J.T."/>
            <person name="Ye R.Z."/>
            <person name="Que T.C."/>
            <person name="Du C.H."/>
            <person name="Zhou Y.H."/>
            <person name="Cheng J.X."/>
            <person name="Dai P.F."/>
            <person name="Guo W.B."/>
            <person name="Han X.H."/>
            <person name="Huang E.J."/>
            <person name="Li L.F."/>
            <person name="Wei W."/>
            <person name="Gao Y.C."/>
            <person name="Liu J.Z."/>
            <person name="Shao H.Z."/>
            <person name="Wang X."/>
            <person name="Wang C.C."/>
            <person name="Yang T.C."/>
            <person name="Huo Q.B."/>
            <person name="Li W."/>
            <person name="Chen H.Y."/>
            <person name="Chen S.E."/>
            <person name="Zhou L.G."/>
            <person name="Ni X.B."/>
            <person name="Tian J.H."/>
            <person name="Sheng Y."/>
            <person name="Liu T."/>
            <person name="Pan Y.S."/>
            <person name="Xia L.Y."/>
            <person name="Li J."/>
            <person name="Zhao F."/>
            <person name="Cao W.C."/>
        </authorList>
    </citation>
    <scope>NUCLEOTIDE SEQUENCE</scope>
    <source>
        <strain evidence="4">Rmic-2018</strain>
    </source>
</reference>
<organism evidence="4 5">
    <name type="scientific">Rhipicephalus microplus</name>
    <name type="common">Cattle tick</name>
    <name type="synonym">Boophilus microplus</name>
    <dbReference type="NCBI Taxonomy" id="6941"/>
    <lineage>
        <taxon>Eukaryota</taxon>
        <taxon>Metazoa</taxon>
        <taxon>Ecdysozoa</taxon>
        <taxon>Arthropoda</taxon>
        <taxon>Chelicerata</taxon>
        <taxon>Arachnida</taxon>
        <taxon>Acari</taxon>
        <taxon>Parasitiformes</taxon>
        <taxon>Ixodida</taxon>
        <taxon>Ixodoidea</taxon>
        <taxon>Ixodidae</taxon>
        <taxon>Rhipicephalinae</taxon>
        <taxon>Rhipicephalus</taxon>
        <taxon>Boophilus</taxon>
    </lineage>
</organism>
<comment type="caution">
    <text evidence="4">The sequence shown here is derived from an EMBL/GenBank/DDBJ whole genome shotgun (WGS) entry which is preliminary data.</text>
</comment>
<evidence type="ECO:0000256" key="3">
    <source>
        <dbReference type="SAM" id="MobiDB-lite"/>
    </source>
</evidence>
<evidence type="ECO:0000256" key="1">
    <source>
        <dbReference type="ARBA" id="ARBA00004123"/>
    </source>
</evidence>
<gene>
    <name evidence="4" type="ORF">HPB51_028028</name>
</gene>
<keyword evidence="2" id="KW-0539">Nucleus</keyword>
<dbReference type="VEuPathDB" id="VectorBase:LOC119170553"/>
<dbReference type="EMBL" id="JABSTU010004657">
    <property type="protein sequence ID" value="KAH7957988.1"/>
    <property type="molecule type" value="Genomic_DNA"/>
</dbReference>
<evidence type="ECO:0000313" key="5">
    <source>
        <dbReference type="Proteomes" id="UP000821866"/>
    </source>
</evidence>
<evidence type="ECO:0000256" key="2">
    <source>
        <dbReference type="ARBA" id="ARBA00023242"/>
    </source>
</evidence>
<name>A0A9J6CYF7_RHIMP</name>
<dbReference type="InterPro" id="IPR033053">
    <property type="entry name" value="Hir3/CABIN1"/>
</dbReference>
<feature type="compositionally biased region" description="Polar residues" evidence="3">
    <location>
        <begin position="126"/>
        <end position="145"/>
    </location>
</feature>
<dbReference type="PANTHER" id="PTHR15502">
    <property type="entry name" value="CALCINEURIN-BINDING PROTEIN CABIN 1-RELATED"/>
    <property type="match status" value="1"/>
</dbReference>
<comment type="subcellular location">
    <subcellularLocation>
        <location evidence="1">Nucleus</location>
    </subcellularLocation>
</comment>
<dbReference type="Proteomes" id="UP000821866">
    <property type="component" value="Unassembled WGS sequence"/>
</dbReference>
<sequence>MHAVHAMVSAHKKLRTTWTTWKVVITLLYRRDGSHGHHHPVCTHQRTALDPPLGPLVSVAQAHAGETENGDLRSNPCPVETPLEVKQEKCTDAQRETPATELATVVLHDEQSVTDAISGNKKATPGLSSDTSEKVQGSKQESPASISDPFLKLEEAETKQVLLKTCVHAMKECLSGFQQHFKSVYYLARFYCHSKCSCNLQLARDYLMDSGLSRPTAAGLDSAPAISGLFAERKTTNFFTGIWHTPGDEIVPAALPRTCTVPSYCWWRSYSDAMMWT</sequence>
<protein>
    <submittedName>
        <fullName evidence="4">Uncharacterized protein</fullName>
    </submittedName>
</protein>
<reference evidence="4" key="2">
    <citation type="submission" date="2021-09" db="EMBL/GenBank/DDBJ databases">
        <authorList>
            <person name="Jia N."/>
            <person name="Wang J."/>
            <person name="Shi W."/>
            <person name="Du L."/>
            <person name="Sun Y."/>
            <person name="Zhan W."/>
            <person name="Jiang J."/>
            <person name="Wang Q."/>
            <person name="Zhang B."/>
            <person name="Ji P."/>
            <person name="Sakyi L.B."/>
            <person name="Cui X."/>
            <person name="Yuan T."/>
            <person name="Jiang B."/>
            <person name="Yang W."/>
            <person name="Lam T.T.-Y."/>
            <person name="Chang Q."/>
            <person name="Ding S."/>
            <person name="Wang X."/>
            <person name="Zhu J."/>
            <person name="Ruan X."/>
            <person name="Zhao L."/>
            <person name="Wei J."/>
            <person name="Que T."/>
            <person name="Du C."/>
            <person name="Cheng J."/>
            <person name="Dai P."/>
            <person name="Han X."/>
            <person name="Huang E."/>
            <person name="Gao Y."/>
            <person name="Liu J."/>
            <person name="Shao H."/>
            <person name="Ye R."/>
            <person name="Li L."/>
            <person name="Wei W."/>
            <person name="Wang X."/>
            <person name="Wang C."/>
            <person name="Huo Q."/>
            <person name="Li W."/>
            <person name="Guo W."/>
            <person name="Chen H."/>
            <person name="Chen S."/>
            <person name="Zhou L."/>
            <person name="Zhou L."/>
            <person name="Ni X."/>
            <person name="Tian J."/>
            <person name="Zhou Y."/>
            <person name="Sheng Y."/>
            <person name="Liu T."/>
            <person name="Pan Y."/>
            <person name="Xia L."/>
            <person name="Li J."/>
            <person name="Zhao F."/>
            <person name="Cao W."/>
        </authorList>
    </citation>
    <scope>NUCLEOTIDE SEQUENCE</scope>
    <source>
        <strain evidence="4">Rmic-2018</strain>
        <tissue evidence="4">Larvae</tissue>
    </source>
</reference>
<dbReference type="PANTHER" id="PTHR15502:SF7">
    <property type="entry name" value="CALCINEURIN-BINDING PROTEIN CABIN-1"/>
    <property type="match status" value="1"/>
</dbReference>
<evidence type="ECO:0000313" key="4">
    <source>
        <dbReference type="EMBL" id="KAH7957988.1"/>
    </source>
</evidence>
<keyword evidence="5" id="KW-1185">Reference proteome</keyword>